<comment type="caution">
    <text evidence="2">The sequence shown here is derived from an EMBL/GenBank/DDBJ whole genome shotgun (WGS) entry which is preliminary data.</text>
</comment>
<feature type="region of interest" description="Disordered" evidence="1">
    <location>
        <begin position="2268"/>
        <end position="2307"/>
    </location>
</feature>
<proteinExistence type="predicted"/>
<evidence type="ECO:0000313" key="2">
    <source>
        <dbReference type="EMBL" id="CAK0845557.1"/>
    </source>
</evidence>
<evidence type="ECO:0000256" key="1">
    <source>
        <dbReference type="SAM" id="MobiDB-lite"/>
    </source>
</evidence>
<dbReference type="EMBL" id="CAUYUJ010014749">
    <property type="protein sequence ID" value="CAK0845557.1"/>
    <property type="molecule type" value="Genomic_DNA"/>
</dbReference>
<dbReference type="Proteomes" id="UP001189429">
    <property type="component" value="Unassembled WGS sequence"/>
</dbReference>
<reference evidence="2" key="1">
    <citation type="submission" date="2023-10" db="EMBL/GenBank/DDBJ databases">
        <authorList>
            <person name="Chen Y."/>
            <person name="Shah S."/>
            <person name="Dougan E. K."/>
            <person name="Thang M."/>
            <person name="Chan C."/>
        </authorList>
    </citation>
    <scope>NUCLEOTIDE SEQUENCE [LARGE SCALE GENOMIC DNA]</scope>
</reference>
<feature type="compositionally biased region" description="Basic and acidic residues" evidence="1">
    <location>
        <begin position="2279"/>
        <end position="2296"/>
    </location>
</feature>
<keyword evidence="3" id="KW-1185">Reference proteome</keyword>
<dbReference type="InterPro" id="IPR011992">
    <property type="entry name" value="EF-hand-dom_pair"/>
</dbReference>
<protein>
    <recommendedName>
        <fullName evidence="4">Calmodulin</fullName>
    </recommendedName>
</protein>
<feature type="region of interest" description="Disordered" evidence="1">
    <location>
        <begin position="1710"/>
        <end position="1730"/>
    </location>
</feature>
<feature type="region of interest" description="Disordered" evidence="1">
    <location>
        <begin position="392"/>
        <end position="411"/>
    </location>
</feature>
<name>A0ABN9TJ20_9DINO</name>
<dbReference type="InterPro" id="IPR052603">
    <property type="entry name" value="EFCB6"/>
</dbReference>
<feature type="compositionally biased region" description="Basic and acidic residues" evidence="1">
    <location>
        <begin position="396"/>
        <end position="407"/>
    </location>
</feature>
<dbReference type="SUPFAM" id="SSF47473">
    <property type="entry name" value="EF-hand"/>
    <property type="match status" value="1"/>
</dbReference>
<dbReference type="PANTHER" id="PTHR20875:SF0">
    <property type="entry name" value="GH12158P"/>
    <property type="match status" value="1"/>
</dbReference>
<gene>
    <name evidence="2" type="ORF">PCOR1329_LOCUS39324</name>
</gene>
<accession>A0ABN9TJ20</accession>
<evidence type="ECO:0008006" key="4">
    <source>
        <dbReference type="Google" id="ProtNLM"/>
    </source>
</evidence>
<feature type="region of interest" description="Disordered" evidence="1">
    <location>
        <begin position="905"/>
        <end position="924"/>
    </location>
</feature>
<feature type="region of interest" description="Disordered" evidence="1">
    <location>
        <begin position="85"/>
        <end position="121"/>
    </location>
</feature>
<sequence>MVHERKLRVHGIFTDFDPLRRGFCSMSHVRTVCTYLNVLLEEREFESLKRLYCVSNWDKDDFNYRSFSNDVNELPLYPNASTALSTPEDFADSPAGGRPPPRPHSGVSRPRPLSARAGHALGRPADPEELKVILGKICKHIRERRHELVPFFRDAFREFDKPNRGLMTLTQFQRVMNVQALPLVDVELRILCQAFGGPSPQSLFRCHDFVEALEKVLDEQSEEQLKQRQSWGAAPSALFGSPTAVPPERWCSRRLYLVRSATSDRQRLPYGHRGRSKNWYDRHYSYQSFVLDALRSRPEEEVGRERTLSYAIHCVRGDATNSAVGFHCSKAHSCDVFTLFRHPGLPAGCSKDDPQGRVTDPPEGDRTWIELSESGEYSFMPEPGAKAMAKLKGKPKKLEGEQEREEPNTDTETALVEVATDSLSLLDTDDAYQERLSKWVKSADAALHSAGFWQDLVIKHVSRGPITIMHFWMQKQAEKSKRAGAGVMFDLVHSQVDKVLRDFDVLVQANPSDIWHDLFDIPGGDSPGCVRLAVCHVLQTAVDFFRRFAVLVRNYPQYLLWLVYSPHDRGCPCRRDVARDLLESSEKDILDATAVKFRTIFQPELRVAMATGRWPKYVHDLVQDIGGAWQVDTQEIEGLNNTVKTIGKRAPSIGWELMSARVVTKKDLAQHCHTKPDREAYVKACADFHDDVLDAGPNLWHSSEARFAEVTVDSFTRPPPPSPAPLDVNSAIDKCCAKFMLQLRRSLRNKGIDIQDPTCGYAIQFEVFEDYSDGGSRVLESREFIIAHVHATRKWIVNASIQHGGEGSRYGDIGLVVPLSIDKLVNVVRRTHAAAMVHNDDDDRGDDHPTKVGNVSVKVASLGARHAATAAVDVVENLEPRPVDDLFDSDAESDSLEEIQEAMAEMDERGDDLASPDAPGEEHDVHPLWGLLEDHKEADIAEKRLHVAVKENESGLLGQVLEYVQFVEGHWAIKAELEMLAGAGGDVPLGHVHRGVCDPTGSAVPLVLLVLGADRMQDAMAWCPSALKRISNHQTADVANRDLSKRLVDRRLKMSTAFSGIGAPENAAFMIQKSVRKYLELNHPGTEGRAIQFAPQYAIECNSKAQAELSMLPEPPAHIFEDISDFVPDNLRTAFGLNGTPQLPMSKLKNMLMKCDVKLEARCVIHGEHCAMERSHIHIAGTHCTMHSQFGLRKKDSGKEMKFFWVWVAMRRKLKAAGHDHSQSGALDNFLNWQETFRQIFRRQCAFFLDAYLIASKYEIAKEKAWAESRPGVRSRWSEPASRNDPEYTNFHSCKRFLTKVERENLDWGIRHCPGDVLDLNQTPSQRLLRGRGGIIPSLIAGTGFLYIVPSPSADSDESLAPLEPPGGPRDEHEPPSTSPKDFASWVASTRLPDRWFTCSELLTSMGYPICSRSQLASTGSLGASSAQHDWHTAARCQFSHGVQASPQCRTVKSIRHAAGNTIHLNHVGGHILMAIVAFPSLGASIGPASARSRINAKRVTAERFGSLFSPDPLEPQESIRTGCADADADAGSVNLAELDPFEELPPEAAGSGFKSRYPDKSGRILQDQARANYVLSENITVAFFTKGARNEIIAVPETSDPIEITNLLGSLTTRGGPGPIELPCAFVAGAHLMEAAYAAWEEQPSNPQVAFSIDAGMPGVTLLRPKTPSDALDFFGSGGNAMNGFASGISFLDALTQCDVISKGWANSRKADKSGKTDKTDKKPASSSDRFKGYETDYWNFIKTVHTDYVEAYGGFDGFKAGRAFANHLANAKLWNQFSEEMNRCADFVAMNPSAGTFSSHDMLLCLEQIWTLFARRPLTKSHMVCLIELCKFTCPCDADERGAEFAIQTLSDGTHLKLVFAPQGQTLATSQDELDFNQGTVASLFIVESEAPAKKRRRISGVKGSEYFELTLNASESDAMEGATVKVTLCRTAKLKAAQQFLEQAQKVMEIAAFKNSFFSMDFLLKDKGEWEALYKKFMALTLEALTRIHLDELRMTEAADKQQWDSAVQQVKGHVDALCSSTRKAVDAALGAQCQALKKVRIALLITTLALFLFLPLKVGSKNYVVLRATMSRIDCPFTQAERIAGYATAELIRLHELDSTGGVGILEAMPHGNGNPGNKDAPPRGLFVQLGNNEDVEKVASSLTWTLVGRVVLTPGQPITGKIGCYKAGLVSVCGMDFHVNVKRPEFGPGHDSATMSVGWWVRTLKANGGLKRPTMTSDICQQEILVPGGKVGDPQVVLRLSLKRLRLDPSAFTEQLEGFDNKKNPLHQLGYHDGGTEVTKEGEKDREKDEEGGAGEAPQGAQSLGYAFELTRAIFPEEIKPAPSQPQGGGGDVTEFADADLWGTRDAMMKMCKHVFWAS</sequence>
<feature type="region of interest" description="Disordered" evidence="1">
    <location>
        <begin position="1356"/>
        <end position="1383"/>
    </location>
</feature>
<organism evidence="2 3">
    <name type="scientific">Prorocentrum cordatum</name>
    <dbReference type="NCBI Taxonomy" id="2364126"/>
    <lineage>
        <taxon>Eukaryota</taxon>
        <taxon>Sar</taxon>
        <taxon>Alveolata</taxon>
        <taxon>Dinophyceae</taxon>
        <taxon>Prorocentrales</taxon>
        <taxon>Prorocentraceae</taxon>
        <taxon>Prorocentrum</taxon>
    </lineage>
</organism>
<dbReference type="PANTHER" id="PTHR20875">
    <property type="entry name" value="EF-HAND CALCIUM-BINDING DOMAIN-CONTAINING PROTEIN 6-RELATED"/>
    <property type="match status" value="1"/>
</dbReference>
<evidence type="ECO:0000313" key="3">
    <source>
        <dbReference type="Proteomes" id="UP001189429"/>
    </source>
</evidence>